<name>D3T230_NATMM</name>
<dbReference type="HOGENOM" id="CLU_301613_0_0_2"/>
<accession>D3T230</accession>
<evidence type="ECO:0000313" key="5">
    <source>
        <dbReference type="EMBL" id="ELY27119.1"/>
    </source>
</evidence>
<feature type="domain" description="DUF1508" evidence="3">
    <location>
        <begin position="766"/>
        <end position="812"/>
    </location>
</feature>
<evidence type="ECO:0000259" key="3">
    <source>
        <dbReference type="Pfam" id="PF07411"/>
    </source>
</evidence>
<dbReference type="PaxDb" id="547559-Nmag_4120"/>
<sequence length="872" mass="94924">MSLVRKRGFRTGGGGLGLLLIGISADASAPAWWPAQSPDLQSGVLATALLLIVGLVALGITAGSKYRTDDELEPSAAPVLPSGDDSPRTELAVRQDETGGWQWHVVQISPLATGDVGADTQSAATTRTEQLQTAIETAGVTELPRAMVRVTESRDGEWRWSLVRADGTAVSTSNQLFEDRDAALSAVSQLQEHGSTADLVEVEGAAITYSEEPDGWHWRLVDDERTVLATSERGFTSQDEAADAARTFAERVTEAPLLDIETAGVELYDREDGWAWRIVDESDEIIADAAATFETRRAAEAAAESVLPAFDSAAITVAGEPTYEHYRDESGWRWRLVDATDRVLARAPDGYSEPERTDRMTETFSAAVPDADVVAVDDAIYECYPGAESENWSRTGSGGDTEAIDGEDAGAETQPDATTDAWHWRLVTADREAIAASTVPYTDAAAAADAIERIREQAREAELIEFETAAFQVYEAGDGTWRWRLLDEDGSVLADSNTDHASRSEAAEAMLTLKEQAPDADVLEIETAAFELFGTEDAEWGWRLIDRTGTCLAAGTTTYPTRDDARRAMERLLEHVTADVQTMDQPAFQLSASHDWRWRLVHPTGDTIAVGDDPFPTRDALADELETVRETAAAAQDVTLGEVTVQLYDSGDWHWRLLDRDREVLAASTVSYPEREAAVGAVETLQQGIADARVFTIDDAALRLDDADGWRWELITRERDVRAHSSEVVDTRADLVAALENVRRLAPLADSIGIGEPSFDLVETESGRWRWRLLAADGTPVASGANTHESDSAARDTLSAVQELLDEATVREHDNVTFELCATADGWGWQLVDADGEILLESTQPYATRAGVREALTELKAQVVDSEFPVAE</sequence>
<evidence type="ECO:0000313" key="6">
    <source>
        <dbReference type="Proteomes" id="UP000001879"/>
    </source>
</evidence>
<dbReference type="AlphaFoldDB" id="D3T230"/>
<reference evidence="6" key="1">
    <citation type="submission" date="2010-02" db="EMBL/GenBank/DDBJ databases">
        <title>Complete sequence of plasmid 2 of Natrialba magadii ATCC 43099.</title>
        <authorList>
            <consortium name="US DOE Joint Genome Institute"/>
            <person name="Lucas S."/>
            <person name="Copeland A."/>
            <person name="Lapidus A."/>
            <person name="Cheng J.-F."/>
            <person name="Bruce D."/>
            <person name="Goodwin L."/>
            <person name="Pitluck S."/>
            <person name="Davenport K."/>
            <person name="Saunders E."/>
            <person name="Detter J.C."/>
            <person name="Han C."/>
            <person name="Tapia R."/>
            <person name="Land M."/>
            <person name="Hauser L."/>
            <person name="Kyrpides N."/>
            <person name="Mikhailova N."/>
            <person name="De Castro R.E."/>
            <person name="Maupin-Furlow J.A."/>
            <person name="Woyke T."/>
        </authorList>
    </citation>
    <scope>NUCLEOTIDE SEQUENCE [LARGE SCALE GENOMIC DNA]</scope>
    <source>
        <strain evidence="6">ATCC 43099 / DSM 3394 / CCM 3739 / CIP 104546 / IAM 13178 / JCM 8861 / NBRC 102185 / NCIMB 2190 / MS3</strain>
        <plasmid evidence="6">pNMAG02</plasmid>
    </source>
</reference>
<keyword evidence="2" id="KW-0472">Membrane</keyword>
<keyword evidence="2" id="KW-1133">Transmembrane helix</keyword>
<feature type="domain" description="DUF1508" evidence="3">
    <location>
        <begin position="478"/>
        <end position="524"/>
    </location>
</feature>
<evidence type="ECO:0000256" key="2">
    <source>
        <dbReference type="SAM" id="Phobius"/>
    </source>
</evidence>
<dbReference type="KEGG" id="nmg:Nmag_4120"/>
<evidence type="ECO:0000313" key="4">
    <source>
        <dbReference type="EMBL" id="ADD07639.1"/>
    </source>
</evidence>
<dbReference type="EMBL" id="AOHS01000050">
    <property type="protein sequence ID" value="ELY27119.1"/>
    <property type="molecule type" value="Genomic_DNA"/>
</dbReference>
<dbReference type="Proteomes" id="UP000011543">
    <property type="component" value="Unassembled WGS sequence"/>
</dbReference>
<feature type="domain" description="DUF1508" evidence="3">
    <location>
        <begin position="650"/>
        <end position="694"/>
    </location>
</feature>
<dbReference type="Gene3D" id="2.30.29.80">
    <property type="match status" value="6"/>
</dbReference>
<organism evidence="4 6">
    <name type="scientific">Natrialba magadii (strain ATCC 43099 / DSM 3394 / CCM 3739 / CIP 104546 / IAM 13178 / JCM 8861 / NBRC 102185 / NCIMB 2190 / MS3)</name>
    <name type="common">Natronobacterium magadii</name>
    <dbReference type="NCBI Taxonomy" id="547559"/>
    <lineage>
        <taxon>Archaea</taxon>
        <taxon>Methanobacteriati</taxon>
        <taxon>Methanobacteriota</taxon>
        <taxon>Stenosarchaea group</taxon>
        <taxon>Halobacteria</taxon>
        <taxon>Halobacteriales</taxon>
        <taxon>Natrialbaceae</taxon>
        <taxon>Natrialba</taxon>
    </lineage>
</organism>
<keyword evidence="2" id="KW-0812">Transmembrane</keyword>
<proteinExistence type="predicted"/>
<geneLocation type="plasmid" evidence="4 6">
    <name>pNMAG02</name>
</geneLocation>
<feature type="transmembrane region" description="Helical" evidence="2">
    <location>
        <begin position="43"/>
        <end position="62"/>
    </location>
</feature>
<keyword evidence="4" id="KW-0614">Plasmid</keyword>
<evidence type="ECO:0000256" key="1">
    <source>
        <dbReference type="SAM" id="MobiDB-lite"/>
    </source>
</evidence>
<gene>
    <name evidence="4" type="ordered locus">Nmag_4120</name>
    <name evidence="5" type="ORF">C500_14815</name>
</gene>
<reference evidence="4 6" key="2">
    <citation type="journal article" date="2012" name="BMC Genomics">
        <title>A comparative genomics perspective on the genetic content of the alkaliphilic haloarchaeon Natrialba magadii ATCC 43099T.</title>
        <authorList>
            <person name="Siddaramappa S."/>
            <person name="Challacombe J.F."/>
            <person name="Decastro R.E."/>
            <person name="Pfeiffer F."/>
            <person name="Sastre D.E."/>
            <person name="Gimenez M.I."/>
            <person name="Paggi R.A."/>
            <person name="Detter J.C."/>
            <person name="Davenport K.W."/>
            <person name="Goodwin L.A."/>
            <person name="Kyrpides N."/>
            <person name="Tapia R."/>
            <person name="Pitluck S."/>
            <person name="Lucas S."/>
            <person name="Woyke T."/>
            <person name="Maupin-Furlow J.A."/>
        </authorList>
    </citation>
    <scope>NUCLEOTIDE SEQUENCE [LARGE SCALE GENOMIC DNA]</scope>
    <source>
        <strain evidence="4">ATCC 43099</strain>
        <strain evidence="6">ATCC 43099 / DSM 3394 / CCM 3739 / CIP 104546 / IAM 13178 / JCM 8861 / NBRC 102185 / NCIMB 2190 / MS3</strain>
    </source>
</reference>
<dbReference type="PATRIC" id="fig|547559.17.peg.2921"/>
<feature type="region of interest" description="Disordered" evidence="1">
    <location>
        <begin position="388"/>
        <end position="417"/>
    </location>
</feature>
<dbReference type="eggNOG" id="arCOG06550">
    <property type="taxonomic scope" value="Archaea"/>
</dbReference>
<feature type="domain" description="DUF1508" evidence="3">
    <location>
        <begin position="154"/>
        <end position="201"/>
    </location>
</feature>
<dbReference type="InterPro" id="IPR036913">
    <property type="entry name" value="YegP-like_sf"/>
</dbReference>
<dbReference type="InterPro" id="IPR010879">
    <property type="entry name" value="DUF1508"/>
</dbReference>
<evidence type="ECO:0000313" key="7">
    <source>
        <dbReference type="Proteomes" id="UP000011543"/>
    </source>
</evidence>
<dbReference type="Pfam" id="PF07411">
    <property type="entry name" value="DUF1508"/>
    <property type="match status" value="5"/>
</dbReference>
<feature type="domain" description="DUF1508" evidence="3">
    <location>
        <begin position="420"/>
        <end position="465"/>
    </location>
</feature>
<dbReference type="Proteomes" id="UP000001879">
    <property type="component" value="Plasmid pNMAG02"/>
</dbReference>
<dbReference type="RefSeq" id="WP_004216175.1">
    <property type="nucleotide sequence ID" value="NC_013924.1"/>
</dbReference>
<reference evidence="4" key="4">
    <citation type="submission" date="2016-09" db="EMBL/GenBank/DDBJ databases">
        <authorList>
            <person name="Pfeiffer F."/>
        </authorList>
    </citation>
    <scope>NUCLEOTIDE SEQUENCE</scope>
    <source>
        <strain evidence="4">ATCC 43099</strain>
        <plasmid evidence="4">pNMAG02</plasmid>
    </source>
</reference>
<dbReference type="GeneID" id="8828854"/>
<dbReference type="EMBL" id="CP001934">
    <property type="protein sequence ID" value="ADD07639.1"/>
    <property type="molecule type" value="Genomic_DNA"/>
</dbReference>
<reference evidence="5 7" key="3">
    <citation type="journal article" date="2014" name="PLoS Genet.">
        <title>Phylogenetically driven sequencing of extremely halophilic archaea reveals strategies for static and dynamic osmo-response.</title>
        <authorList>
            <person name="Becker E.A."/>
            <person name="Seitzer P.M."/>
            <person name="Tritt A."/>
            <person name="Larsen D."/>
            <person name="Krusor M."/>
            <person name="Yao A.I."/>
            <person name="Wu D."/>
            <person name="Madern D."/>
            <person name="Eisen J.A."/>
            <person name="Darling A.E."/>
            <person name="Facciotti M.T."/>
        </authorList>
    </citation>
    <scope>NUCLEOTIDE SEQUENCE [LARGE SCALE GENOMIC DNA]</scope>
    <source>
        <strain evidence="7">ATCC 43099 / DSM 3394 / CCM 3739 / CIP 104546 / IAM 13178 / JCM 8861 / NBRC 102185 / NCIMB 2190 / MS3</strain>
        <strain evidence="5">MS-3</strain>
    </source>
</reference>
<protein>
    <submittedName>
        <fullName evidence="4">DUF1508 domain protein</fullName>
    </submittedName>
</protein>
<dbReference type="SUPFAM" id="SSF160113">
    <property type="entry name" value="YegP-like"/>
    <property type="match status" value="11"/>
</dbReference>
<dbReference type="OrthoDB" id="108721at2157"/>
<keyword evidence="6" id="KW-1185">Reference proteome</keyword>